<dbReference type="OrthoDB" id="827535at2"/>
<reference evidence="2 3" key="1">
    <citation type="journal article" date="2010" name="Stand. Genomic Sci.">
        <title>Complete genome sequence of Geodermatophilus obscurus type strain (G-20).</title>
        <authorList>
            <person name="Ivanova N."/>
            <person name="Sikorski J."/>
            <person name="Jando M."/>
            <person name="Munk C."/>
            <person name="Lapidus A."/>
            <person name="Glavina Del Rio T."/>
            <person name="Copeland A."/>
            <person name="Tice H."/>
            <person name="Cheng J.-F."/>
            <person name="Lucas S."/>
            <person name="Chen F."/>
            <person name="Nolan M."/>
            <person name="Bruce D."/>
            <person name="Goodwin L."/>
            <person name="Pitluck S."/>
            <person name="Mavromatis K."/>
            <person name="Mikhailova N."/>
            <person name="Pati A."/>
            <person name="Chen A."/>
            <person name="Palaniappan K."/>
            <person name="Land M."/>
            <person name="Hauser L."/>
            <person name="Chang Y.-J."/>
            <person name="Jeffries C.D."/>
            <person name="Meincke L."/>
            <person name="Brettin T."/>
            <person name="Detter J.C."/>
            <person name="Detter J.C."/>
            <person name="Rohde M."/>
            <person name="Goeker M."/>
            <person name="Bristow J."/>
            <person name="Eisen J.A."/>
            <person name="Markowitz V."/>
            <person name="Hugenholtz P."/>
            <person name="Kyrpides N.C."/>
            <person name="Klenk H.-P."/>
        </authorList>
    </citation>
    <scope>NUCLEOTIDE SEQUENCE [LARGE SCALE GENOMIC DNA]</scope>
    <source>
        <strain evidence="3">ATCC 25078 / DSM 43160 / JCM 3152 / KCC A-0152 / KCTC 9177 / NBRC 13315 / NRRL B-3577 / G-20</strain>
    </source>
</reference>
<feature type="compositionally biased region" description="Pro residues" evidence="1">
    <location>
        <begin position="26"/>
        <end position="35"/>
    </location>
</feature>
<evidence type="ECO:0000313" key="3">
    <source>
        <dbReference type="Proteomes" id="UP000001382"/>
    </source>
</evidence>
<dbReference type="STRING" id="526225.Gobs_2503"/>
<dbReference type="Gene3D" id="3.40.390.10">
    <property type="entry name" value="Collagenase (Catalytic Domain)"/>
    <property type="match status" value="1"/>
</dbReference>
<organism evidence="2 3">
    <name type="scientific">Geodermatophilus obscurus (strain ATCC 25078 / DSM 43160 / JCM 3152 / CCUG 61914 / KCC A-0152 / KCTC 9177 / NBRC 13315 / NRRL B-3577 / G-20)</name>
    <dbReference type="NCBI Taxonomy" id="526225"/>
    <lineage>
        <taxon>Bacteria</taxon>
        <taxon>Bacillati</taxon>
        <taxon>Actinomycetota</taxon>
        <taxon>Actinomycetes</taxon>
        <taxon>Geodermatophilales</taxon>
        <taxon>Geodermatophilaceae</taxon>
        <taxon>Geodermatophilus</taxon>
    </lineage>
</organism>
<evidence type="ECO:0008006" key="4">
    <source>
        <dbReference type="Google" id="ProtNLM"/>
    </source>
</evidence>
<dbReference type="SUPFAM" id="SSF55486">
    <property type="entry name" value="Metalloproteases ('zincins'), catalytic domain"/>
    <property type="match status" value="1"/>
</dbReference>
<dbReference type="RefSeq" id="WP_012948608.1">
    <property type="nucleotide sequence ID" value="NC_013757.1"/>
</dbReference>
<dbReference type="eggNOG" id="ENOG502Z9JA">
    <property type="taxonomic scope" value="Bacteria"/>
</dbReference>
<keyword evidence="3" id="KW-1185">Reference proteome</keyword>
<dbReference type="Proteomes" id="UP000001382">
    <property type="component" value="Chromosome"/>
</dbReference>
<dbReference type="EMBL" id="CP001867">
    <property type="protein sequence ID" value="ADB75173.1"/>
    <property type="molecule type" value="Genomic_DNA"/>
</dbReference>
<accession>D2S593</accession>
<evidence type="ECO:0000313" key="2">
    <source>
        <dbReference type="EMBL" id="ADB75173.1"/>
    </source>
</evidence>
<dbReference type="KEGG" id="gob:Gobs_2503"/>
<dbReference type="AlphaFoldDB" id="D2S593"/>
<sequence>MTASSPRSLAGGAAAYSVDVGRVPDPQGPPPPLPDGLPFLARDHRAGLGDTSAGGPVTPTRTLRGGCYYVRYTPLQTSPTRPGAVYYLGTLRVQRVGTTLTTSGDLYLRHVASGFPAAAAGEPDPAEGIPVFPRADYRCYVRATRVSDSPGARESFTLTFELFRFNAAITAWTNEGVSTVQLSWTTAPPGYPSGADYLTGDVENAAGAVTGTLSLGWVSPFLRRSTLEVDRVPGGVAPRTNGSDGYGWRQVFEPVGWDLTVVESDDTVAEPSGGSWGDAEMHAAMLEYRDRREALLDVEWRYHLLCVRRLDETERGIMYDSSAVDLNGTAREGGGIACDWVYEQDEPSWGTLRGTRFGDDLPTYFRTAVHELGHAMGLYHNASDNGFMNTTDVIARRAHAGRPFPSNIRWAFHPDDEKRLRHMPDVWVRPGGIQFGEDYSVAPIAADDLVERPPGLRLEVCPVEELLPLGAPARVEFALVNESAAPVLVPASLGLRGGTVRGKVIGPAGTVRTFLPLVPCVESQPLRVLEPGERVSSAATVTHGPQGALLPSPGLHRIVVEVRWDEGGTPRALSGSATLLVTAPASAEQERAAYGILSTPDTLLAIAATADVGNGFAAIEQAASDPMLGPHYAWLDAKRTLRSGATTDEPYRRALERLVDGDVVVTSAERRRAVEALDRVEATWSLQEEAIRHEEVTGTDDAPDTGSLRKLAAAARRQMDERGTATVNGAGWHRLPS</sequence>
<protein>
    <recommendedName>
        <fullName evidence="4">Matrixin</fullName>
    </recommendedName>
</protein>
<dbReference type="GO" id="GO:0008237">
    <property type="term" value="F:metallopeptidase activity"/>
    <property type="evidence" value="ECO:0007669"/>
    <property type="project" value="InterPro"/>
</dbReference>
<feature type="region of interest" description="Disordered" evidence="1">
    <location>
        <begin position="18"/>
        <end position="57"/>
    </location>
</feature>
<dbReference type="HOGENOM" id="CLU_025788_0_0_11"/>
<name>D2S593_GEOOG</name>
<gene>
    <name evidence="2" type="ordered locus">Gobs_2503</name>
</gene>
<evidence type="ECO:0000256" key="1">
    <source>
        <dbReference type="SAM" id="MobiDB-lite"/>
    </source>
</evidence>
<feature type="region of interest" description="Disordered" evidence="1">
    <location>
        <begin position="718"/>
        <end position="737"/>
    </location>
</feature>
<dbReference type="InterPro" id="IPR024079">
    <property type="entry name" value="MetalloPept_cat_dom_sf"/>
</dbReference>
<reference evidence="3" key="2">
    <citation type="submission" date="2010-01" db="EMBL/GenBank/DDBJ databases">
        <title>The complete genome of Geodermatophilus obscurus DSM 43160.</title>
        <authorList>
            <consortium name="US DOE Joint Genome Institute (JGI-PGF)"/>
            <person name="Lucas S."/>
            <person name="Copeland A."/>
            <person name="Lapidus A."/>
            <person name="Glavina del Rio T."/>
            <person name="Dalin E."/>
            <person name="Tice H."/>
            <person name="Bruce D."/>
            <person name="Goodwin L."/>
            <person name="Pitluck S."/>
            <person name="Kyrpides N."/>
            <person name="Mavromatis K."/>
            <person name="Ivanova N."/>
            <person name="Munk A.C."/>
            <person name="Brettin T."/>
            <person name="Detter J.C."/>
            <person name="Han C."/>
            <person name="Larimer F."/>
            <person name="Land M."/>
            <person name="Hauser L."/>
            <person name="Markowitz V."/>
            <person name="Cheng J.-F."/>
            <person name="Hugenholtz P."/>
            <person name="Woyke T."/>
            <person name="Wu D."/>
            <person name="Jando M."/>
            <person name="Schneider S."/>
            <person name="Klenk H.-P."/>
            <person name="Eisen J.A."/>
        </authorList>
    </citation>
    <scope>NUCLEOTIDE SEQUENCE [LARGE SCALE GENOMIC DNA]</scope>
    <source>
        <strain evidence="3">ATCC 25078 / DSM 43160 / JCM 3152 / KCC A-0152 / KCTC 9177 / NBRC 13315 / NRRL B-3577 / G-20</strain>
    </source>
</reference>
<proteinExistence type="predicted"/>